<name>A0A4Y7KCW6_PAPSO</name>
<organism evidence="1 2">
    <name type="scientific">Papaver somniferum</name>
    <name type="common">Opium poppy</name>
    <dbReference type="NCBI Taxonomy" id="3469"/>
    <lineage>
        <taxon>Eukaryota</taxon>
        <taxon>Viridiplantae</taxon>
        <taxon>Streptophyta</taxon>
        <taxon>Embryophyta</taxon>
        <taxon>Tracheophyta</taxon>
        <taxon>Spermatophyta</taxon>
        <taxon>Magnoliopsida</taxon>
        <taxon>Ranunculales</taxon>
        <taxon>Papaveraceae</taxon>
        <taxon>Papaveroideae</taxon>
        <taxon>Papaver</taxon>
    </lineage>
</organism>
<dbReference type="AlphaFoldDB" id="A0A4Y7KCW6"/>
<keyword evidence="2" id="KW-1185">Reference proteome</keyword>
<evidence type="ECO:0000313" key="1">
    <source>
        <dbReference type="EMBL" id="RZC69775.1"/>
    </source>
</evidence>
<reference evidence="1 2" key="1">
    <citation type="journal article" date="2018" name="Science">
        <title>The opium poppy genome and morphinan production.</title>
        <authorList>
            <person name="Guo L."/>
            <person name="Winzer T."/>
            <person name="Yang X."/>
            <person name="Li Y."/>
            <person name="Ning Z."/>
            <person name="He Z."/>
            <person name="Teodor R."/>
            <person name="Lu Y."/>
            <person name="Bowser T.A."/>
            <person name="Graham I.A."/>
            <person name="Ye K."/>
        </authorList>
    </citation>
    <scope>NUCLEOTIDE SEQUENCE [LARGE SCALE GENOMIC DNA]</scope>
    <source>
        <strain evidence="2">cv. HN1</strain>
        <tissue evidence="1">Leaves</tissue>
    </source>
</reference>
<dbReference type="Gramene" id="RZC69775">
    <property type="protein sequence ID" value="RZC69775"/>
    <property type="gene ID" value="C5167_032912"/>
</dbReference>
<proteinExistence type="predicted"/>
<sequence length="88" mass="10380">MSLKREKDAVLKGKVLWQRNRNRLEIELQDSGSSSLIKRQNIWEQISYTPINAPWKFAPSNYWKGKKRNAFCYHRHDLVGFLLLSAFG</sequence>
<evidence type="ECO:0000313" key="2">
    <source>
        <dbReference type="Proteomes" id="UP000316621"/>
    </source>
</evidence>
<accession>A0A4Y7KCW6</accession>
<dbReference type="Proteomes" id="UP000316621">
    <property type="component" value="Chromosome 7"/>
</dbReference>
<dbReference type="EMBL" id="CM010721">
    <property type="protein sequence ID" value="RZC69775.1"/>
    <property type="molecule type" value="Genomic_DNA"/>
</dbReference>
<protein>
    <submittedName>
        <fullName evidence="1">Uncharacterized protein</fullName>
    </submittedName>
</protein>
<gene>
    <name evidence="1" type="ORF">C5167_032912</name>
</gene>